<protein>
    <submittedName>
        <fullName evidence="2">Uncharacterized protein</fullName>
    </submittedName>
</protein>
<reference evidence="2" key="1">
    <citation type="submission" date="2024-02" db="EMBL/GenBank/DDBJ databases">
        <authorList>
            <consortium name="ELIXIR-Norway"/>
            <consortium name="Elixir Norway"/>
        </authorList>
    </citation>
    <scope>NUCLEOTIDE SEQUENCE</scope>
</reference>
<dbReference type="PANTHER" id="PTHR35567:SF12">
    <property type="match status" value="1"/>
</dbReference>
<dbReference type="Proteomes" id="UP001497512">
    <property type="component" value="Chromosome 14"/>
</dbReference>
<dbReference type="EMBL" id="OZ019906">
    <property type="protein sequence ID" value="CAK9204488.1"/>
    <property type="molecule type" value="Genomic_DNA"/>
</dbReference>
<feature type="chain" id="PRO_5045831907" evidence="1">
    <location>
        <begin position="25"/>
        <end position="350"/>
    </location>
</feature>
<evidence type="ECO:0000313" key="2">
    <source>
        <dbReference type="EMBL" id="CAK9204488.1"/>
    </source>
</evidence>
<sequence length="350" mass="37466">MWSLSFVAVLLLQCLLHCLGAAAAGGVSSQFLQGPPIGNTLSMTCKTRNGHKVYKCLEGKWAYQGGESQMVDARTHSNYVGVYRETLTPAKKTRSGWWELLNDDGDSAESGYQYSTVTGMVIETVATKGATSFIYVATQHGNLGATSLISYIAILNGTGGNAPPQSLCKEDEVVEIPFTADFGFYTQDSLPPAALLPQSMSAPLKNQQPLESFYAQGALRYKWTGKTWTPEGISAKLYTVPGGPVVGQFSVLAKPDKLGGRLNWVLFNPNGFSITGRASTAPVEVSKDSLGWQLIKVTSTSGSALVGPYTYVLMTSTMGGLAPSIKPTTENNSGLVITSSFSCIFWIYTT</sequence>
<evidence type="ECO:0000313" key="3">
    <source>
        <dbReference type="Proteomes" id="UP001497512"/>
    </source>
</evidence>
<keyword evidence="1" id="KW-0732">Signal</keyword>
<name>A0ABP0TTC0_9BRYO</name>
<proteinExistence type="predicted"/>
<dbReference type="PANTHER" id="PTHR35567">
    <property type="entry name" value="MALATE DEHYDROGENASE (AFU_ORTHOLOGUE AFUA_2G13800)"/>
    <property type="match status" value="1"/>
</dbReference>
<organism evidence="2 3">
    <name type="scientific">Sphagnum troendelagicum</name>
    <dbReference type="NCBI Taxonomy" id="128251"/>
    <lineage>
        <taxon>Eukaryota</taxon>
        <taxon>Viridiplantae</taxon>
        <taxon>Streptophyta</taxon>
        <taxon>Embryophyta</taxon>
        <taxon>Bryophyta</taxon>
        <taxon>Sphagnophytina</taxon>
        <taxon>Sphagnopsida</taxon>
        <taxon>Sphagnales</taxon>
        <taxon>Sphagnaceae</taxon>
        <taxon>Sphagnum</taxon>
    </lineage>
</organism>
<evidence type="ECO:0000256" key="1">
    <source>
        <dbReference type="SAM" id="SignalP"/>
    </source>
</evidence>
<keyword evidence="3" id="KW-1185">Reference proteome</keyword>
<gene>
    <name evidence="2" type="ORF">CSSPTR1EN2_LOCUS7411</name>
</gene>
<accession>A0ABP0TTC0</accession>
<feature type="signal peptide" evidence="1">
    <location>
        <begin position="1"/>
        <end position="24"/>
    </location>
</feature>